<organism evidence="23 24">
    <name type="scientific">Cynoglossus semilaevis</name>
    <name type="common">Tongue sole</name>
    <dbReference type="NCBI Taxonomy" id="244447"/>
    <lineage>
        <taxon>Eukaryota</taxon>
        <taxon>Metazoa</taxon>
        <taxon>Chordata</taxon>
        <taxon>Craniata</taxon>
        <taxon>Vertebrata</taxon>
        <taxon>Euteleostomi</taxon>
        <taxon>Actinopterygii</taxon>
        <taxon>Neopterygii</taxon>
        <taxon>Teleostei</taxon>
        <taxon>Neoteleostei</taxon>
        <taxon>Acanthomorphata</taxon>
        <taxon>Carangaria</taxon>
        <taxon>Pleuronectiformes</taxon>
        <taxon>Pleuronectoidei</taxon>
        <taxon>Cynoglossidae</taxon>
        <taxon>Cynoglossinae</taxon>
        <taxon>Cynoglossus</taxon>
    </lineage>
</organism>
<evidence type="ECO:0000256" key="3">
    <source>
        <dbReference type="ARBA" id="ARBA00012797"/>
    </source>
</evidence>
<dbReference type="GeneTree" id="ENSGT00530000063169"/>
<evidence type="ECO:0000256" key="19">
    <source>
        <dbReference type="ARBA" id="ARBA00048481"/>
    </source>
</evidence>
<evidence type="ECO:0000256" key="8">
    <source>
        <dbReference type="ARBA" id="ARBA00022694"/>
    </source>
</evidence>
<dbReference type="GO" id="GO:0160106">
    <property type="term" value="F:tRNA (adenine(9)-N1)-methyltransferase activity"/>
    <property type="evidence" value="ECO:0007669"/>
    <property type="project" value="UniProtKB-EC"/>
</dbReference>
<dbReference type="EC" id="2.1.1.218" evidence="2"/>
<reference evidence="23 24" key="1">
    <citation type="journal article" date="2014" name="Nat. Genet.">
        <title>Whole-genome sequence of a flatfish provides insights into ZW sex chromosome evolution and adaptation to a benthic lifestyle.</title>
        <authorList>
            <person name="Chen S."/>
            <person name="Zhang G."/>
            <person name="Shao C."/>
            <person name="Huang Q."/>
            <person name="Liu G."/>
            <person name="Zhang P."/>
            <person name="Song W."/>
            <person name="An N."/>
            <person name="Chalopin D."/>
            <person name="Volff J.N."/>
            <person name="Hong Y."/>
            <person name="Li Q."/>
            <person name="Sha Z."/>
            <person name="Zhou H."/>
            <person name="Xie M."/>
            <person name="Yu Q."/>
            <person name="Liu Y."/>
            <person name="Xiang H."/>
            <person name="Wang N."/>
            <person name="Wu K."/>
            <person name="Yang C."/>
            <person name="Zhou Q."/>
            <person name="Liao X."/>
            <person name="Yang L."/>
            <person name="Hu Q."/>
            <person name="Zhang J."/>
            <person name="Meng L."/>
            <person name="Jin L."/>
            <person name="Tian Y."/>
            <person name="Lian J."/>
            <person name="Yang J."/>
            <person name="Miao G."/>
            <person name="Liu S."/>
            <person name="Liang Z."/>
            <person name="Yan F."/>
            <person name="Li Y."/>
            <person name="Sun B."/>
            <person name="Zhang H."/>
            <person name="Zhang J."/>
            <person name="Zhu Y."/>
            <person name="Du M."/>
            <person name="Zhao Y."/>
            <person name="Schartl M."/>
            <person name="Tang Q."/>
            <person name="Wang J."/>
        </authorList>
    </citation>
    <scope>NUCLEOTIDE SEQUENCE</scope>
</reference>
<keyword evidence="7" id="KW-0949">S-adenosyl-L-methionine</keyword>
<evidence type="ECO:0000256" key="15">
    <source>
        <dbReference type="ARBA" id="ARBA00031759"/>
    </source>
</evidence>
<evidence type="ECO:0000256" key="5">
    <source>
        <dbReference type="ARBA" id="ARBA00022603"/>
    </source>
</evidence>
<dbReference type="OrthoDB" id="9976048at2759"/>
<proteinExistence type="predicted"/>
<evidence type="ECO:0000256" key="4">
    <source>
        <dbReference type="ARBA" id="ARBA00014681"/>
    </source>
</evidence>
<dbReference type="InParanoid" id="A0A3P8VAX1"/>
<evidence type="ECO:0000256" key="13">
    <source>
        <dbReference type="ARBA" id="ARBA00029803"/>
    </source>
</evidence>
<keyword evidence="11" id="KW-0496">Mitochondrion</keyword>
<keyword evidence="5" id="KW-0489">Methyltransferase</keyword>
<accession>A0A3P8VAX1</accession>
<dbReference type="GO" id="GO:0032259">
    <property type="term" value="P:methylation"/>
    <property type="evidence" value="ECO:0007669"/>
    <property type="project" value="UniProtKB-KW"/>
</dbReference>
<evidence type="ECO:0000256" key="17">
    <source>
        <dbReference type="ARBA" id="ARBA00048278"/>
    </source>
</evidence>
<dbReference type="GO" id="GO:0070131">
    <property type="term" value="P:positive regulation of mitochondrial translation"/>
    <property type="evidence" value="ECO:0007669"/>
    <property type="project" value="TreeGrafter"/>
</dbReference>
<keyword evidence="9" id="KW-0809">Transit peptide</keyword>
<dbReference type="PANTHER" id="PTHR13563:SF5">
    <property type="entry name" value="TRNA METHYLTRANSFERASE 10 HOMOLOG C"/>
    <property type="match status" value="1"/>
</dbReference>
<dbReference type="InterPro" id="IPR038459">
    <property type="entry name" value="MT_TRM10-typ_sf"/>
</dbReference>
<comment type="subcellular location">
    <subcellularLocation>
        <location evidence="1">Mitochondrion</location>
    </subcellularLocation>
</comment>
<keyword evidence="6" id="KW-0808">Transferase</keyword>
<evidence type="ECO:0000256" key="18">
    <source>
        <dbReference type="ARBA" id="ARBA00048434"/>
    </source>
</evidence>
<feature type="region of interest" description="Disordered" evidence="21">
    <location>
        <begin position="443"/>
        <end position="493"/>
    </location>
</feature>
<evidence type="ECO:0000256" key="12">
    <source>
        <dbReference type="ARBA" id="ARBA00029727"/>
    </source>
</evidence>
<evidence type="ECO:0000256" key="2">
    <source>
        <dbReference type="ARBA" id="ARBA00012794"/>
    </source>
</evidence>
<evidence type="ECO:0000256" key="14">
    <source>
        <dbReference type="ARBA" id="ARBA00030623"/>
    </source>
</evidence>
<reference evidence="23" key="3">
    <citation type="submission" date="2025-09" db="UniProtKB">
        <authorList>
            <consortium name="Ensembl"/>
        </authorList>
    </citation>
    <scope>IDENTIFICATION</scope>
</reference>
<dbReference type="GO" id="GO:0097745">
    <property type="term" value="P:mitochondrial tRNA 5'-end processing"/>
    <property type="evidence" value="ECO:0007669"/>
    <property type="project" value="TreeGrafter"/>
</dbReference>
<dbReference type="FunCoup" id="A0A3P8VAX1">
    <property type="interactions" value="1378"/>
</dbReference>
<evidence type="ECO:0000256" key="20">
    <source>
        <dbReference type="SAM" id="Coils"/>
    </source>
</evidence>
<dbReference type="GO" id="GO:0005739">
    <property type="term" value="C:mitochondrion"/>
    <property type="evidence" value="ECO:0007669"/>
    <property type="project" value="UniProtKB-SubCell"/>
</dbReference>
<dbReference type="KEGG" id="csem:103378890"/>
<evidence type="ECO:0000313" key="23">
    <source>
        <dbReference type="Ensembl" id="ENSCSEP00000009605.1"/>
    </source>
</evidence>
<dbReference type="InterPro" id="IPR028564">
    <property type="entry name" value="MT_TRM10-typ"/>
</dbReference>
<dbReference type="EC" id="2.1.1.221" evidence="3"/>
<comment type="catalytic activity">
    <reaction evidence="18">
        <text>guanosine(9) in tRNA + S-adenosyl-L-methionine = N(1)-methylguanosine(9) in tRNA + S-adenosyl-L-homocysteine + H(+)</text>
        <dbReference type="Rhea" id="RHEA:43156"/>
        <dbReference type="Rhea" id="RHEA-COMP:10367"/>
        <dbReference type="Rhea" id="RHEA-COMP:10368"/>
        <dbReference type="ChEBI" id="CHEBI:15378"/>
        <dbReference type="ChEBI" id="CHEBI:57856"/>
        <dbReference type="ChEBI" id="CHEBI:59789"/>
        <dbReference type="ChEBI" id="CHEBI:73542"/>
        <dbReference type="ChEBI" id="CHEBI:74269"/>
        <dbReference type="EC" id="2.1.1.221"/>
    </reaction>
</comment>
<dbReference type="GO" id="GO:0005654">
    <property type="term" value="C:nucleoplasm"/>
    <property type="evidence" value="ECO:0007669"/>
    <property type="project" value="TreeGrafter"/>
</dbReference>
<dbReference type="Ensembl" id="ENSCSET00000009717.1">
    <property type="protein sequence ID" value="ENSCSEP00000009605.1"/>
    <property type="gene ID" value="ENSCSEG00000006163.1"/>
</dbReference>
<sequence length="493" mass="57008">MLRLFTASDFHGVYRCWGVLTSTVVKRQLTTFLRVRHHTAPALTRPYTEGPVWRDAPHLKETNIEEEEPTDLDKWKSVMRSKAATELRQQGLEEEAASELKDDNLTVPGWTSKHGSSLQATRDLVMMWRQAGKLVPQEISDVDLEELAKRPSKSAWVKYLKYLAIKERNKKAKKEKRSLVKQQREAMLEEKKDEEKELKNTMFLMHWSRTEDTLLAWRSAQAMVFDQPLVFDMSYDSSMSRRELENTVSQLMATEGWNRRAKEPFHLHYCNLQPGGAYETELIKRYGKESWERLLITSSHHQHVHLFDHKSLVYLTPDSRNVLHTFDPSKVYIIGAMVDKCIKPGLSLANAKRLNLTTARLPLNEFLRWELGSKNLTLDQMIQIMLTVKETGKWEEALKFVPTRKHQGFFDGCDRRRGVSDQGLKKDTSLSIKGLNTKRMFKNKDQSFNMSPDGDGTKGGSRDRKTKPAVTGVRVSFKSSQEKNRKPGKVKLW</sequence>
<evidence type="ECO:0000256" key="10">
    <source>
        <dbReference type="ARBA" id="ARBA00023054"/>
    </source>
</evidence>
<dbReference type="Proteomes" id="UP000265120">
    <property type="component" value="Chromosome 5"/>
</dbReference>
<evidence type="ECO:0000256" key="9">
    <source>
        <dbReference type="ARBA" id="ARBA00022946"/>
    </source>
</evidence>
<evidence type="ECO:0000256" key="11">
    <source>
        <dbReference type="ARBA" id="ARBA00023128"/>
    </source>
</evidence>
<feature type="domain" description="SAM-dependent MTase TRM10-type" evidence="22">
    <location>
        <begin position="215"/>
        <end position="408"/>
    </location>
</feature>
<dbReference type="InterPro" id="IPR025812">
    <property type="entry name" value="Trm10_C_MTase_dom"/>
</dbReference>
<feature type="coiled-coil region" evidence="20">
    <location>
        <begin position="162"/>
        <end position="201"/>
    </location>
</feature>
<keyword evidence="10 20" id="KW-0175">Coiled coil</keyword>
<dbReference type="RefSeq" id="XP_008308474.1">
    <property type="nucleotide sequence ID" value="XM_008310252.3"/>
</dbReference>
<evidence type="ECO:0000259" key="22">
    <source>
        <dbReference type="PROSITE" id="PS51675"/>
    </source>
</evidence>
<name>A0A3P8VAX1_CYNSE</name>
<dbReference type="PANTHER" id="PTHR13563">
    <property type="entry name" value="TRNA (GUANINE-9-) METHYLTRANSFERASE"/>
    <property type="match status" value="1"/>
</dbReference>
<dbReference type="GO" id="GO:0000049">
    <property type="term" value="F:tRNA binding"/>
    <property type="evidence" value="ECO:0007669"/>
    <property type="project" value="TreeGrafter"/>
</dbReference>
<dbReference type="PROSITE" id="PS51675">
    <property type="entry name" value="SAM_MT_TRM10"/>
    <property type="match status" value="1"/>
</dbReference>
<dbReference type="CDD" id="cd18102">
    <property type="entry name" value="Trm10_MRRP1"/>
    <property type="match status" value="1"/>
</dbReference>
<comment type="catalytic activity">
    <reaction evidence="19">
        <text>an adenosine in mRNA + S-adenosyl-L-methionine = an N(1)-methyladenosine in mRNA + S-adenosyl-L-homocysteine + H(+)</text>
        <dbReference type="Rhea" id="RHEA:55392"/>
        <dbReference type="Rhea" id="RHEA-COMP:12414"/>
        <dbReference type="Rhea" id="RHEA-COMP:12415"/>
        <dbReference type="ChEBI" id="CHEBI:15378"/>
        <dbReference type="ChEBI" id="CHEBI:57856"/>
        <dbReference type="ChEBI" id="CHEBI:59789"/>
        <dbReference type="ChEBI" id="CHEBI:74411"/>
        <dbReference type="ChEBI" id="CHEBI:74491"/>
    </reaction>
</comment>
<evidence type="ECO:0000256" key="7">
    <source>
        <dbReference type="ARBA" id="ARBA00022691"/>
    </source>
</evidence>
<dbReference type="SMR" id="A0A3P8VAX1"/>
<reference evidence="23" key="2">
    <citation type="submission" date="2025-08" db="UniProtKB">
        <authorList>
            <consortium name="Ensembl"/>
        </authorList>
    </citation>
    <scope>IDENTIFICATION</scope>
</reference>
<evidence type="ECO:0000256" key="1">
    <source>
        <dbReference type="ARBA" id="ARBA00004173"/>
    </source>
</evidence>
<dbReference type="Gene3D" id="3.40.1280.30">
    <property type="match status" value="1"/>
</dbReference>
<dbReference type="AlphaFoldDB" id="A0A3P8VAX1"/>
<dbReference type="FunFam" id="3.40.1280.30:FF:000003">
    <property type="entry name" value="tRNA methyltransferase 10C, mitochondrial RNase P subunit"/>
    <property type="match status" value="1"/>
</dbReference>
<evidence type="ECO:0000256" key="6">
    <source>
        <dbReference type="ARBA" id="ARBA00022679"/>
    </source>
</evidence>
<keyword evidence="24" id="KW-1185">Reference proteome</keyword>
<dbReference type="CTD" id="54931"/>
<protein>
    <recommendedName>
        <fullName evidence="4">tRNA methyltransferase 10 homolog C</fullName>
        <ecNumber evidence="2">2.1.1.218</ecNumber>
        <ecNumber evidence="3">2.1.1.221</ecNumber>
    </recommendedName>
    <alternativeName>
        <fullName evidence="14">Mitochondrial ribonuclease P protein 1</fullName>
    </alternativeName>
    <alternativeName>
        <fullName evidence="13">RNA (guanine-9-)-methyltransferase domain-containing protein 1</fullName>
    </alternativeName>
    <alternativeName>
        <fullName evidence="15">mRNA methyladenosine-N(1)-methyltransferase</fullName>
    </alternativeName>
    <alternativeName>
        <fullName evidence="16">tRNA (adenine(9)-N(1))-methyltransferase</fullName>
    </alternativeName>
    <alternativeName>
        <fullName evidence="12">tRNA (guanine(9)-N(1))-methyltransferase</fullName>
    </alternativeName>
</protein>
<dbReference type="OMA" id="HHWEHVL"/>
<dbReference type="STRING" id="244447.ENSCSEP00000009605"/>
<dbReference type="GeneID" id="103378890"/>
<comment type="catalytic activity">
    <reaction evidence="17">
        <text>adenosine(9) in tRNA + S-adenosyl-L-methionine = N(1)-methyladenosine(9) in tRNA + S-adenosyl-L-homocysteine + H(+)</text>
        <dbReference type="Rhea" id="RHEA:43148"/>
        <dbReference type="Rhea" id="RHEA-COMP:10363"/>
        <dbReference type="Rhea" id="RHEA-COMP:10364"/>
        <dbReference type="ChEBI" id="CHEBI:15378"/>
        <dbReference type="ChEBI" id="CHEBI:57856"/>
        <dbReference type="ChEBI" id="CHEBI:59789"/>
        <dbReference type="ChEBI" id="CHEBI:74411"/>
        <dbReference type="ChEBI" id="CHEBI:74491"/>
        <dbReference type="EC" id="2.1.1.218"/>
    </reaction>
</comment>
<dbReference type="InterPro" id="IPR007356">
    <property type="entry name" value="tRNA_m1G_MeTrfase_euk"/>
</dbReference>
<evidence type="ECO:0000256" key="16">
    <source>
        <dbReference type="ARBA" id="ARBA00033019"/>
    </source>
</evidence>
<evidence type="ECO:0000256" key="21">
    <source>
        <dbReference type="SAM" id="MobiDB-lite"/>
    </source>
</evidence>
<keyword evidence="8" id="KW-0819">tRNA processing</keyword>
<dbReference type="GO" id="GO:0052905">
    <property type="term" value="F:tRNA (guanosine(9)-N1)-methyltransferase activity"/>
    <property type="evidence" value="ECO:0007669"/>
    <property type="project" value="UniProtKB-EC"/>
</dbReference>
<evidence type="ECO:0000313" key="24">
    <source>
        <dbReference type="Proteomes" id="UP000265120"/>
    </source>
</evidence>